<feature type="non-terminal residue" evidence="4">
    <location>
        <position position="443"/>
    </location>
</feature>
<dbReference type="EMBL" id="KZ826358">
    <property type="protein sequence ID" value="PYI05440.1"/>
    <property type="molecule type" value="Genomic_DNA"/>
</dbReference>
<proteinExistence type="predicted"/>
<protein>
    <submittedName>
        <fullName evidence="4">Bud-site selection protein</fullName>
    </submittedName>
</protein>
<dbReference type="GO" id="GO:0030686">
    <property type="term" value="C:90S preribosome"/>
    <property type="evidence" value="ECO:0007669"/>
    <property type="project" value="TreeGrafter"/>
</dbReference>
<feature type="compositionally biased region" description="Polar residues" evidence="2">
    <location>
        <begin position="270"/>
        <end position="284"/>
    </location>
</feature>
<evidence type="ECO:0000256" key="1">
    <source>
        <dbReference type="ARBA" id="ARBA00023054"/>
    </source>
</evidence>
<dbReference type="InterPro" id="IPR037393">
    <property type="entry name" value="Bud22/SRFB1"/>
</dbReference>
<feature type="compositionally biased region" description="Basic and acidic residues" evidence="2">
    <location>
        <begin position="170"/>
        <end position="209"/>
    </location>
</feature>
<name>A0A319E7Q5_ASPSB</name>
<dbReference type="InterPro" id="IPR015158">
    <property type="entry name" value="Bud22_dom"/>
</dbReference>
<dbReference type="AlphaFoldDB" id="A0A319E7Q5"/>
<dbReference type="GO" id="GO:0030490">
    <property type="term" value="P:maturation of SSU-rRNA"/>
    <property type="evidence" value="ECO:0007669"/>
    <property type="project" value="TreeGrafter"/>
</dbReference>
<evidence type="ECO:0000259" key="3">
    <source>
        <dbReference type="Pfam" id="PF09073"/>
    </source>
</evidence>
<feature type="region of interest" description="Disordered" evidence="2">
    <location>
        <begin position="167"/>
        <end position="443"/>
    </location>
</feature>
<feature type="compositionally biased region" description="Acidic residues" evidence="2">
    <location>
        <begin position="210"/>
        <end position="225"/>
    </location>
</feature>
<evidence type="ECO:0000256" key="2">
    <source>
        <dbReference type="SAM" id="MobiDB-lite"/>
    </source>
</evidence>
<organism evidence="4 5">
    <name type="scientific">Aspergillus sclerotiicarbonarius (strain CBS 121057 / IBT 28362)</name>
    <dbReference type="NCBI Taxonomy" id="1448318"/>
    <lineage>
        <taxon>Eukaryota</taxon>
        <taxon>Fungi</taxon>
        <taxon>Dikarya</taxon>
        <taxon>Ascomycota</taxon>
        <taxon>Pezizomycotina</taxon>
        <taxon>Eurotiomycetes</taxon>
        <taxon>Eurotiomycetidae</taxon>
        <taxon>Eurotiales</taxon>
        <taxon>Aspergillaceae</taxon>
        <taxon>Aspergillus</taxon>
        <taxon>Aspergillus subgen. Circumdati</taxon>
    </lineage>
</organism>
<dbReference type="PANTHER" id="PTHR23325:SF1">
    <property type="entry name" value="SERUM RESPONSE FACTOR-BINDING PROTEIN 1"/>
    <property type="match status" value="1"/>
</dbReference>
<feature type="domain" description="Bud22" evidence="3">
    <location>
        <begin position="34"/>
        <end position="443"/>
    </location>
</feature>
<dbReference type="VEuPathDB" id="FungiDB:BO78DRAFT_398174"/>
<dbReference type="GO" id="GO:0005634">
    <property type="term" value="C:nucleus"/>
    <property type="evidence" value="ECO:0007669"/>
    <property type="project" value="TreeGrafter"/>
</dbReference>
<keyword evidence="5" id="KW-1185">Reference proteome</keyword>
<keyword evidence="1" id="KW-0175">Coiled coil</keyword>
<dbReference type="STRING" id="1448318.A0A319E7Q5"/>
<dbReference type="OrthoDB" id="3364872at2759"/>
<reference evidence="4 5" key="1">
    <citation type="submission" date="2018-02" db="EMBL/GenBank/DDBJ databases">
        <title>The genomes of Aspergillus section Nigri reveals drivers in fungal speciation.</title>
        <authorList>
            <consortium name="DOE Joint Genome Institute"/>
            <person name="Vesth T.C."/>
            <person name="Nybo J."/>
            <person name="Theobald S."/>
            <person name="Brandl J."/>
            <person name="Frisvad J.C."/>
            <person name="Nielsen K.F."/>
            <person name="Lyhne E.K."/>
            <person name="Kogle M.E."/>
            <person name="Kuo A."/>
            <person name="Riley R."/>
            <person name="Clum A."/>
            <person name="Nolan M."/>
            <person name="Lipzen A."/>
            <person name="Salamov A."/>
            <person name="Henrissat B."/>
            <person name="Wiebenga A."/>
            <person name="De vries R.P."/>
            <person name="Grigoriev I.V."/>
            <person name="Mortensen U.H."/>
            <person name="Andersen M.R."/>
            <person name="Baker S.E."/>
        </authorList>
    </citation>
    <scope>NUCLEOTIDE SEQUENCE [LARGE SCALE GENOMIC DNA]</scope>
    <source>
        <strain evidence="4 5">CBS 121057</strain>
    </source>
</reference>
<dbReference type="Pfam" id="PF09073">
    <property type="entry name" value="BUD22"/>
    <property type="match status" value="1"/>
</dbReference>
<dbReference type="PANTHER" id="PTHR23325">
    <property type="entry name" value="SERUM RESPONSE FACTOR-BINDING"/>
    <property type="match status" value="1"/>
</dbReference>
<feature type="compositionally biased region" description="Basic and acidic residues" evidence="2">
    <location>
        <begin position="359"/>
        <end position="386"/>
    </location>
</feature>
<feature type="compositionally biased region" description="Low complexity" evidence="2">
    <location>
        <begin position="296"/>
        <end position="306"/>
    </location>
</feature>
<accession>A0A319E7Q5</accession>
<evidence type="ECO:0000313" key="4">
    <source>
        <dbReference type="EMBL" id="PYI05440.1"/>
    </source>
</evidence>
<feature type="compositionally biased region" description="Acidic residues" evidence="2">
    <location>
        <begin position="239"/>
        <end position="249"/>
    </location>
</feature>
<gene>
    <name evidence="4" type="ORF">BO78DRAFT_398174</name>
</gene>
<sequence length="443" mass="48961">MPKRNFSDFAEHRNRTPQDRAFSLQTTRLFQQFEYGVITLSKALKVARGFERQKLSRREKTAKSAEGGKEGTLGRLAEEVEFTKTLDPVKVAENYLFRQLVKTKRIAESPVFIKFKDSKKISAEGPKSPAEANVTARLYKSTPVKNVFPGIMDGIRKLLGVENKPAPVDAKADKKKGAEKGGKTKEKDAAVAEKKEKKKKKDSEPKGEESGDEEDVDMDDADADSIDFAQFDARLASGSEDEDGEEGGEDRDISDSDDDEAEERVHSHQSDISISRSPSPEQSDSPPAKKAKGSKKASSTPATSTTFLPSLTMGGYWSGSESEAEDVATNEPPKRKNRMGQQARRALWEKKYGSGANHVKLEQGRRGRDNGWDARRGATEGGDRWGRGGNQGWGRPQQQNGRPRRGPPAKPQDNKPLHPSWEAAKKAKEQKNTASFQGKKVVF</sequence>
<evidence type="ECO:0000313" key="5">
    <source>
        <dbReference type="Proteomes" id="UP000248423"/>
    </source>
</evidence>
<dbReference type="Proteomes" id="UP000248423">
    <property type="component" value="Unassembled WGS sequence"/>
</dbReference>